<dbReference type="InterPro" id="IPR041522">
    <property type="entry name" value="CdaR_GGDEF"/>
</dbReference>
<reference evidence="5 6" key="1">
    <citation type="submission" date="2024-09" db="EMBL/GenBank/DDBJ databases">
        <authorList>
            <person name="Ruan L."/>
        </authorList>
    </citation>
    <scope>NUCLEOTIDE SEQUENCE [LARGE SCALE GENOMIC DNA]</scope>
    <source>
        <strain evidence="5 6">D33</strain>
    </source>
</reference>
<gene>
    <name evidence="5" type="ORF">ACE3NQ_05545</name>
</gene>
<dbReference type="Gene3D" id="1.10.10.2840">
    <property type="entry name" value="PucR C-terminal helix-turn-helix domain"/>
    <property type="match status" value="1"/>
</dbReference>
<dbReference type="Proteomes" id="UP001580407">
    <property type="component" value="Unassembled WGS sequence"/>
</dbReference>
<organism evidence="5 6">
    <name type="scientific">Paenibacillus terreus</name>
    <dbReference type="NCBI Taxonomy" id="1387834"/>
    <lineage>
        <taxon>Bacteria</taxon>
        <taxon>Bacillati</taxon>
        <taxon>Bacillota</taxon>
        <taxon>Bacilli</taxon>
        <taxon>Bacillales</taxon>
        <taxon>Paenibacillaceae</taxon>
        <taxon>Paenibacillus</taxon>
    </lineage>
</organism>
<dbReference type="Pfam" id="PF13556">
    <property type="entry name" value="HTH_30"/>
    <property type="match status" value="1"/>
</dbReference>
<sequence>MKFLNQSLAQEIVNRTMQIINRNINVMNEEGLIIGSGDQKRIHSIHEGAVKVIETRSGFEINESAAEHLHGVKAGINLPINFHDEVVGVIGITGEPEEIRNYGELVKMAAEMILQQAVLMEEMQWDERLKEELTNQLLHGAENLNSLYFERVKRLGINLDIPRVAVILTVESHSNGYKWIHNKMEKDDLYVIHPDYIVILKKAVMSETEWDYSKTLHQMQKWADELEKYQRLPCKIAIGSYHPSFEGVSESYREADYTLKVGQKLDPHKTIYCFEDYKLPVFLARANELGIGEGVGPYFQQLKHHDKKGELLDTLAAYVEENGDVNKVADRLFIHRNTLRYRLDRIAKLTGKDPRKVKDLLELYLSILQHQIK</sequence>
<dbReference type="InterPro" id="IPR051448">
    <property type="entry name" value="CdaR-like_regulators"/>
</dbReference>
<evidence type="ECO:0000259" key="4">
    <source>
        <dbReference type="Pfam" id="PF17853"/>
    </source>
</evidence>
<evidence type="ECO:0000259" key="3">
    <source>
        <dbReference type="Pfam" id="PF13556"/>
    </source>
</evidence>
<protein>
    <submittedName>
        <fullName evidence="5">Sugar diacid recognition domain-containing protein</fullName>
    </submittedName>
</protein>
<comment type="similarity">
    <text evidence="1">Belongs to the CdaR family.</text>
</comment>
<dbReference type="InterPro" id="IPR025736">
    <property type="entry name" value="PucR_C-HTH_dom"/>
</dbReference>
<dbReference type="InterPro" id="IPR042070">
    <property type="entry name" value="PucR_C-HTH_sf"/>
</dbReference>
<evidence type="ECO:0000259" key="2">
    <source>
        <dbReference type="Pfam" id="PF05651"/>
    </source>
</evidence>
<proteinExistence type="inferred from homology"/>
<accession>A0ABV5B3Y0</accession>
<dbReference type="PANTHER" id="PTHR33744">
    <property type="entry name" value="CARBOHYDRATE DIACID REGULATOR"/>
    <property type="match status" value="1"/>
</dbReference>
<comment type="caution">
    <text evidence="5">The sequence shown here is derived from an EMBL/GenBank/DDBJ whole genome shotgun (WGS) entry which is preliminary data.</text>
</comment>
<dbReference type="PANTHER" id="PTHR33744:SF15">
    <property type="entry name" value="CARBOHYDRATE DIACID REGULATOR"/>
    <property type="match status" value="1"/>
</dbReference>
<dbReference type="Pfam" id="PF17853">
    <property type="entry name" value="GGDEF_2"/>
    <property type="match status" value="1"/>
</dbReference>
<feature type="domain" description="CdaR GGDEF-like" evidence="4">
    <location>
        <begin position="150"/>
        <end position="261"/>
    </location>
</feature>
<evidence type="ECO:0000256" key="1">
    <source>
        <dbReference type="ARBA" id="ARBA00006754"/>
    </source>
</evidence>
<dbReference type="EMBL" id="JBHILM010000004">
    <property type="protein sequence ID" value="MFB5680383.1"/>
    <property type="molecule type" value="Genomic_DNA"/>
</dbReference>
<feature type="domain" description="PucR C-terminal helix-turn-helix" evidence="3">
    <location>
        <begin position="311"/>
        <end position="367"/>
    </location>
</feature>
<dbReference type="InterPro" id="IPR008599">
    <property type="entry name" value="Diacid_rec"/>
</dbReference>
<dbReference type="Pfam" id="PF05651">
    <property type="entry name" value="Diacid_rec"/>
    <property type="match status" value="1"/>
</dbReference>
<dbReference type="RefSeq" id="WP_375524181.1">
    <property type="nucleotide sequence ID" value="NZ_JBHILM010000004.1"/>
</dbReference>
<evidence type="ECO:0000313" key="5">
    <source>
        <dbReference type="EMBL" id="MFB5680383.1"/>
    </source>
</evidence>
<keyword evidence="6" id="KW-1185">Reference proteome</keyword>
<feature type="domain" description="Putative sugar diacid recognition" evidence="2">
    <location>
        <begin position="4"/>
        <end position="137"/>
    </location>
</feature>
<evidence type="ECO:0000313" key="6">
    <source>
        <dbReference type="Proteomes" id="UP001580407"/>
    </source>
</evidence>
<name>A0ABV5B3Y0_9BACL</name>